<feature type="transmembrane region" description="Helical" evidence="1">
    <location>
        <begin position="68"/>
        <end position="90"/>
    </location>
</feature>
<keyword evidence="1" id="KW-0812">Transmembrane</keyword>
<dbReference type="AlphaFoldDB" id="E4XA60"/>
<dbReference type="Proteomes" id="UP000001307">
    <property type="component" value="Unassembled WGS sequence"/>
</dbReference>
<evidence type="ECO:0000313" key="2">
    <source>
        <dbReference type="EMBL" id="CBY08380.1"/>
    </source>
</evidence>
<organism evidence="2">
    <name type="scientific">Oikopleura dioica</name>
    <name type="common">Tunicate</name>
    <dbReference type="NCBI Taxonomy" id="34765"/>
    <lineage>
        <taxon>Eukaryota</taxon>
        <taxon>Metazoa</taxon>
        <taxon>Chordata</taxon>
        <taxon>Tunicata</taxon>
        <taxon>Appendicularia</taxon>
        <taxon>Copelata</taxon>
        <taxon>Oikopleuridae</taxon>
        <taxon>Oikopleura</taxon>
    </lineage>
</organism>
<protein>
    <submittedName>
        <fullName evidence="2">Uncharacterized protein</fullName>
    </submittedName>
</protein>
<dbReference type="InParanoid" id="E4XA60"/>
<evidence type="ECO:0000256" key="1">
    <source>
        <dbReference type="SAM" id="Phobius"/>
    </source>
</evidence>
<feature type="transmembrane region" description="Helical" evidence="1">
    <location>
        <begin position="34"/>
        <end position="56"/>
    </location>
</feature>
<evidence type="ECO:0000313" key="3">
    <source>
        <dbReference type="Proteomes" id="UP000001307"/>
    </source>
</evidence>
<feature type="transmembrane region" description="Helical" evidence="1">
    <location>
        <begin position="110"/>
        <end position="135"/>
    </location>
</feature>
<gene>
    <name evidence="2" type="ORF">GSOID_T00004946001</name>
</gene>
<feature type="transmembrane region" description="Helical" evidence="1">
    <location>
        <begin position="147"/>
        <end position="172"/>
    </location>
</feature>
<sequence length="196" mass="21205">MTIFPDSSGIPEHWEPACGAIFDGKYEVDIEDQFSILLILAYVQLSVPVLTLISSCIQARMEGSKYSLSSNILGLASIAGASCFLSFYYIDWEESDEQLYARLFKSHIGISLGIACAGGLILVLFVLYLLSQLICQKCELGNRAKSLVSFICATTVLCLLIAAPVGSVILGYKYAFKGCESALDCIAVDAKSCLKI</sequence>
<keyword evidence="1" id="KW-1133">Transmembrane helix</keyword>
<reference evidence="2" key="1">
    <citation type="journal article" date="2010" name="Science">
        <title>Plasticity of animal genome architecture unmasked by rapid evolution of a pelagic tunicate.</title>
        <authorList>
            <person name="Denoeud F."/>
            <person name="Henriet S."/>
            <person name="Mungpakdee S."/>
            <person name="Aury J.M."/>
            <person name="Da Silva C."/>
            <person name="Brinkmann H."/>
            <person name="Mikhaleva J."/>
            <person name="Olsen L.C."/>
            <person name="Jubin C."/>
            <person name="Canestro C."/>
            <person name="Bouquet J.M."/>
            <person name="Danks G."/>
            <person name="Poulain J."/>
            <person name="Campsteijn C."/>
            <person name="Adamski M."/>
            <person name="Cross I."/>
            <person name="Yadetie F."/>
            <person name="Muffato M."/>
            <person name="Louis A."/>
            <person name="Butcher S."/>
            <person name="Tsagkogeorga G."/>
            <person name="Konrad A."/>
            <person name="Singh S."/>
            <person name="Jensen M.F."/>
            <person name="Cong E.H."/>
            <person name="Eikeseth-Otteraa H."/>
            <person name="Noel B."/>
            <person name="Anthouard V."/>
            <person name="Porcel B.M."/>
            <person name="Kachouri-Lafond R."/>
            <person name="Nishino A."/>
            <person name="Ugolini M."/>
            <person name="Chourrout P."/>
            <person name="Nishida H."/>
            <person name="Aasland R."/>
            <person name="Huzurbazar S."/>
            <person name="Westhof E."/>
            <person name="Delsuc F."/>
            <person name="Lehrach H."/>
            <person name="Reinhardt R."/>
            <person name="Weissenbach J."/>
            <person name="Roy S.W."/>
            <person name="Artiguenave F."/>
            <person name="Postlethwait J.H."/>
            <person name="Manak J.R."/>
            <person name="Thompson E.M."/>
            <person name="Jaillon O."/>
            <person name="Du Pasquier L."/>
            <person name="Boudinot P."/>
            <person name="Liberles D.A."/>
            <person name="Volff J.N."/>
            <person name="Philippe H."/>
            <person name="Lenhard B."/>
            <person name="Roest Crollius H."/>
            <person name="Wincker P."/>
            <person name="Chourrout D."/>
        </authorList>
    </citation>
    <scope>NUCLEOTIDE SEQUENCE [LARGE SCALE GENOMIC DNA]</scope>
</reference>
<dbReference type="EMBL" id="FN653031">
    <property type="protein sequence ID" value="CBY08380.1"/>
    <property type="molecule type" value="Genomic_DNA"/>
</dbReference>
<accession>E4XA60</accession>
<proteinExistence type="predicted"/>
<keyword evidence="3" id="KW-1185">Reference proteome</keyword>
<keyword evidence="1" id="KW-0472">Membrane</keyword>
<name>E4XA60_OIKDI</name>
<dbReference type="OrthoDB" id="10367296at2759"/>